<dbReference type="InterPro" id="IPR007183">
    <property type="entry name" value="UPF0280"/>
</dbReference>
<sequence>MTKGPQAALLPDGRRLHLHHGPIDLIVEVIGAPRAAAYARAVDRFDTLLTGLVEELPALRRPLENYAFADPVARRMARAVRPFAGTFVTPMAAVAGAVADEVLAALVADAAIPKAYVNNGGDIAFHLEPGQSVTSLAPSGDIRITAESPSRGLATSGWRGRSHSLGIADAVTVAAQTAAAADVAATLIANAVDLPGHPSIHRVPATDLNPDSDLGARLVTTHVGPLTVAEVQTALSRGLSVAKSFVARDLIHEAVLGLDGIVMTTVSTKESIPIHA</sequence>
<dbReference type="RefSeq" id="WP_164353771.1">
    <property type="nucleotide sequence ID" value="NZ_JAABNT010000005.1"/>
</dbReference>
<evidence type="ECO:0000313" key="1">
    <source>
        <dbReference type="EMBL" id="NEK22848.1"/>
    </source>
</evidence>
<gene>
    <name evidence="1" type="ORF">GV827_10585</name>
</gene>
<reference evidence="1 2" key="1">
    <citation type="submission" date="2020-01" db="EMBL/GenBank/DDBJ databases">
        <title>Sulfitobacter sediminilitoris sp. nov., isolated from a tidal flat.</title>
        <authorList>
            <person name="Park S."/>
            <person name="Yoon J.-H."/>
        </authorList>
    </citation>
    <scope>NUCLEOTIDE SEQUENCE [LARGE SCALE GENOMIC DNA]</scope>
    <source>
        <strain evidence="1 2">JBTF-M27</strain>
    </source>
</reference>
<protein>
    <submittedName>
        <fullName evidence="1">UPF0280 family protein</fullName>
    </submittedName>
</protein>
<dbReference type="SUPFAM" id="SSF143631">
    <property type="entry name" value="ApbE-like"/>
    <property type="match status" value="1"/>
</dbReference>
<dbReference type="NCBIfam" id="NF003322">
    <property type="entry name" value="PRK04334.1-2"/>
    <property type="match status" value="1"/>
</dbReference>
<comment type="caution">
    <text evidence="1">The sequence shown here is derived from an EMBL/GenBank/DDBJ whole genome shotgun (WGS) entry which is preliminary data.</text>
</comment>
<dbReference type="Proteomes" id="UP000468591">
    <property type="component" value="Unassembled WGS sequence"/>
</dbReference>
<evidence type="ECO:0000313" key="2">
    <source>
        <dbReference type="Proteomes" id="UP000468591"/>
    </source>
</evidence>
<proteinExistence type="predicted"/>
<name>A0A6P0CCG4_9RHOB</name>
<dbReference type="EMBL" id="JAABNT010000005">
    <property type="protein sequence ID" value="NEK22848.1"/>
    <property type="molecule type" value="Genomic_DNA"/>
</dbReference>
<dbReference type="PIRSF" id="PIRSF006421">
    <property type="entry name" value="UCP006421"/>
    <property type="match status" value="1"/>
</dbReference>
<dbReference type="AlphaFoldDB" id="A0A6P0CCG4"/>
<dbReference type="Gene3D" id="3.10.520.10">
    <property type="entry name" value="ApbE-like domains"/>
    <property type="match status" value="1"/>
</dbReference>
<keyword evidence="2" id="KW-1185">Reference proteome</keyword>
<dbReference type="InterPro" id="IPR003374">
    <property type="entry name" value="ApbE-like_sf"/>
</dbReference>
<organism evidence="1 2">
    <name type="scientific">Sulfitobacter sediminilitoris</name>
    <dbReference type="NCBI Taxonomy" id="2698830"/>
    <lineage>
        <taxon>Bacteria</taxon>
        <taxon>Pseudomonadati</taxon>
        <taxon>Pseudomonadota</taxon>
        <taxon>Alphaproteobacteria</taxon>
        <taxon>Rhodobacterales</taxon>
        <taxon>Roseobacteraceae</taxon>
        <taxon>Sulfitobacter</taxon>
    </lineage>
</organism>
<accession>A0A6P0CCG4</accession>